<dbReference type="PROSITE" id="PS50850">
    <property type="entry name" value="MFS"/>
    <property type="match status" value="1"/>
</dbReference>
<dbReference type="AlphaFoldDB" id="A0A2A3ZAG6"/>
<dbReference type="SUPFAM" id="SSF103473">
    <property type="entry name" value="MFS general substrate transporter"/>
    <property type="match status" value="1"/>
</dbReference>
<evidence type="ECO:0000256" key="2">
    <source>
        <dbReference type="ARBA" id="ARBA00022692"/>
    </source>
</evidence>
<evidence type="ECO:0000313" key="8">
    <source>
        <dbReference type="Proteomes" id="UP000217720"/>
    </source>
</evidence>
<dbReference type="GO" id="GO:0022857">
    <property type="term" value="F:transmembrane transporter activity"/>
    <property type="evidence" value="ECO:0007669"/>
    <property type="project" value="InterPro"/>
</dbReference>
<evidence type="ECO:0000256" key="1">
    <source>
        <dbReference type="ARBA" id="ARBA00004651"/>
    </source>
</evidence>
<feature type="domain" description="Major facilitator superfamily (MFS) profile" evidence="6">
    <location>
        <begin position="1"/>
        <end position="176"/>
    </location>
</feature>
<evidence type="ECO:0000256" key="3">
    <source>
        <dbReference type="ARBA" id="ARBA00022989"/>
    </source>
</evidence>
<evidence type="ECO:0000256" key="5">
    <source>
        <dbReference type="SAM" id="Phobius"/>
    </source>
</evidence>
<feature type="transmembrane region" description="Helical" evidence="5">
    <location>
        <begin position="21"/>
        <end position="40"/>
    </location>
</feature>
<name>A0A2A3ZAG6_BREAU</name>
<dbReference type="EMBL" id="NRGO01000038">
    <property type="protein sequence ID" value="PCC48523.1"/>
    <property type="molecule type" value="Genomic_DNA"/>
</dbReference>
<feature type="transmembrane region" description="Helical" evidence="5">
    <location>
        <begin position="109"/>
        <end position="131"/>
    </location>
</feature>
<dbReference type="InterPro" id="IPR036259">
    <property type="entry name" value="MFS_trans_sf"/>
</dbReference>
<dbReference type="InterPro" id="IPR020846">
    <property type="entry name" value="MFS_dom"/>
</dbReference>
<dbReference type="Pfam" id="PF07690">
    <property type="entry name" value="MFS_1"/>
    <property type="match status" value="1"/>
</dbReference>
<reference evidence="7 8" key="1">
    <citation type="journal article" date="2017" name="Elife">
        <title>Extensive horizontal gene transfer in cheese-associated bacteria.</title>
        <authorList>
            <person name="Bonham K.S."/>
            <person name="Wolfe B.E."/>
            <person name="Dutton R.J."/>
        </authorList>
    </citation>
    <scope>NUCLEOTIDE SEQUENCE [LARGE SCALE GENOMIC DNA]</scope>
    <source>
        <strain evidence="7 8">900_6</strain>
    </source>
</reference>
<keyword evidence="2 5" id="KW-0812">Transmembrane</keyword>
<sequence length="176" mass="17891">MTSAGFLLLVDAISNRFGLRRTLVVGLSGFTATALVSVFVTNATMLIVVIGLTGVFAATIIPISLAVMVKTFPKDKVPGAITVWAAVSGLAIALGPLIGGALLTSGYRWGSVFLVVALLGLSVLVLTVLVVHTPAAAGGSCIRPIPVVGSVSGIGPLVWRGTFTVDKATNGRPPAR</sequence>
<dbReference type="PANTHER" id="PTHR42718:SF42">
    <property type="entry name" value="EXPORT PROTEIN"/>
    <property type="match status" value="1"/>
</dbReference>
<dbReference type="RefSeq" id="WP_096161349.1">
    <property type="nucleotide sequence ID" value="NZ_JABUYC010000026.1"/>
</dbReference>
<gene>
    <name evidence="7" type="ORF">CIK62_18105</name>
</gene>
<evidence type="ECO:0000256" key="4">
    <source>
        <dbReference type="ARBA" id="ARBA00023136"/>
    </source>
</evidence>
<evidence type="ECO:0000313" key="7">
    <source>
        <dbReference type="EMBL" id="PCC48523.1"/>
    </source>
</evidence>
<proteinExistence type="predicted"/>
<protein>
    <recommendedName>
        <fullName evidence="6">Major facilitator superfamily (MFS) profile domain-containing protein</fullName>
    </recommendedName>
</protein>
<keyword evidence="4 5" id="KW-0472">Membrane</keyword>
<dbReference type="GO" id="GO:0005886">
    <property type="term" value="C:plasma membrane"/>
    <property type="evidence" value="ECO:0007669"/>
    <property type="project" value="UniProtKB-SubCell"/>
</dbReference>
<feature type="transmembrane region" description="Helical" evidence="5">
    <location>
        <begin position="81"/>
        <end position="103"/>
    </location>
</feature>
<organism evidence="7 8">
    <name type="scientific">Brevibacterium aurantiacum</name>
    <dbReference type="NCBI Taxonomy" id="273384"/>
    <lineage>
        <taxon>Bacteria</taxon>
        <taxon>Bacillati</taxon>
        <taxon>Actinomycetota</taxon>
        <taxon>Actinomycetes</taxon>
        <taxon>Micrococcales</taxon>
        <taxon>Brevibacteriaceae</taxon>
        <taxon>Brevibacterium</taxon>
    </lineage>
</organism>
<dbReference type="Proteomes" id="UP000217720">
    <property type="component" value="Unassembled WGS sequence"/>
</dbReference>
<dbReference type="Gene3D" id="1.20.1720.10">
    <property type="entry name" value="Multidrug resistance protein D"/>
    <property type="match status" value="1"/>
</dbReference>
<feature type="transmembrane region" description="Helical" evidence="5">
    <location>
        <begin position="46"/>
        <end position="69"/>
    </location>
</feature>
<evidence type="ECO:0000259" key="6">
    <source>
        <dbReference type="PROSITE" id="PS50850"/>
    </source>
</evidence>
<keyword evidence="3 5" id="KW-1133">Transmembrane helix</keyword>
<dbReference type="PANTHER" id="PTHR42718">
    <property type="entry name" value="MAJOR FACILITATOR SUPERFAMILY MULTIDRUG TRANSPORTER MFSC"/>
    <property type="match status" value="1"/>
</dbReference>
<dbReference type="InterPro" id="IPR011701">
    <property type="entry name" value="MFS"/>
</dbReference>
<accession>A0A2A3ZAG6</accession>
<comment type="caution">
    <text evidence="7">The sequence shown here is derived from an EMBL/GenBank/DDBJ whole genome shotgun (WGS) entry which is preliminary data.</text>
</comment>
<comment type="subcellular location">
    <subcellularLocation>
        <location evidence="1">Cell membrane</location>
        <topology evidence="1">Multi-pass membrane protein</topology>
    </subcellularLocation>
</comment>